<evidence type="ECO:0000313" key="5">
    <source>
        <dbReference type="Proteomes" id="UP001178507"/>
    </source>
</evidence>
<dbReference type="InterPro" id="IPR000571">
    <property type="entry name" value="Znf_CCCH"/>
</dbReference>
<feature type="region of interest" description="Disordered" evidence="2">
    <location>
        <begin position="112"/>
        <end position="143"/>
    </location>
</feature>
<evidence type="ECO:0000313" key="4">
    <source>
        <dbReference type="EMBL" id="CAJ1376725.1"/>
    </source>
</evidence>
<dbReference type="AlphaFoldDB" id="A0AA36MQR4"/>
<name>A0AA36MQR4_9DINO</name>
<keyword evidence="1" id="KW-0479">Metal-binding</keyword>
<keyword evidence="1" id="KW-0862">Zinc</keyword>
<feature type="zinc finger region" description="C3H1-type" evidence="1">
    <location>
        <begin position="78"/>
        <end position="102"/>
    </location>
</feature>
<proteinExistence type="predicted"/>
<keyword evidence="5" id="KW-1185">Reference proteome</keyword>
<evidence type="ECO:0000259" key="3">
    <source>
        <dbReference type="PROSITE" id="PS50103"/>
    </source>
</evidence>
<sequence>MTVSIQATFQIDGERFALTVRNACLNVEILPVGVGADATHLPGAQLRRTSSSPALESWDKPWDEPLVLALHRNGRCLPCLFFRRKEDGCRRGDQCDRCHICTLEEMKRRKHRLQRAKRAQARQNQTAPQAERSAHPNGRSGHA</sequence>
<evidence type="ECO:0000256" key="1">
    <source>
        <dbReference type="PROSITE-ProRule" id="PRU00723"/>
    </source>
</evidence>
<dbReference type="EMBL" id="CAUJNA010000413">
    <property type="protein sequence ID" value="CAJ1376725.1"/>
    <property type="molecule type" value="Genomic_DNA"/>
</dbReference>
<feature type="domain" description="C3H1-type" evidence="3">
    <location>
        <begin position="78"/>
        <end position="102"/>
    </location>
</feature>
<comment type="caution">
    <text evidence="4">The sequence shown here is derived from an EMBL/GenBank/DDBJ whole genome shotgun (WGS) entry which is preliminary data.</text>
</comment>
<evidence type="ECO:0000256" key="2">
    <source>
        <dbReference type="SAM" id="MobiDB-lite"/>
    </source>
</evidence>
<dbReference type="PROSITE" id="PS50103">
    <property type="entry name" value="ZF_C3H1"/>
    <property type="match status" value="1"/>
</dbReference>
<keyword evidence="1" id="KW-0863">Zinc-finger</keyword>
<organism evidence="4 5">
    <name type="scientific">Effrenium voratum</name>
    <dbReference type="NCBI Taxonomy" id="2562239"/>
    <lineage>
        <taxon>Eukaryota</taxon>
        <taxon>Sar</taxon>
        <taxon>Alveolata</taxon>
        <taxon>Dinophyceae</taxon>
        <taxon>Suessiales</taxon>
        <taxon>Symbiodiniaceae</taxon>
        <taxon>Effrenium</taxon>
    </lineage>
</organism>
<accession>A0AA36MQR4</accession>
<protein>
    <recommendedName>
        <fullName evidence="3">C3H1-type domain-containing protein</fullName>
    </recommendedName>
</protein>
<reference evidence="4" key="1">
    <citation type="submission" date="2023-08" db="EMBL/GenBank/DDBJ databases">
        <authorList>
            <person name="Chen Y."/>
            <person name="Shah S."/>
            <person name="Dougan E. K."/>
            <person name="Thang M."/>
            <person name="Chan C."/>
        </authorList>
    </citation>
    <scope>NUCLEOTIDE SEQUENCE</scope>
</reference>
<dbReference type="Proteomes" id="UP001178507">
    <property type="component" value="Unassembled WGS sequence"/>
</dbReference>
<gene>
    <name evidence="4" type="ORF">EVOR1521_LOCUS5710</name>
</gene>
<dbReference type="GO" id="GO:0008270">
    <property type="term" value="F:zinc ion binding"/>
    <property type="evidence" value="ECO:0007669"/>
    <property type="project" value="UniProtKB-KW"/>
</dbReference>